<reference evidence="7 8" key="1">
    <citation type="journal article" date="2018" name="IMA Fungus">
        <title>IMA Genome-F 9: Draft genome sequence of Annulohypoxylon stygium, Aspergillus mulundensis, Berkeleyomyces basicola (syn. Thielaviopsis basicola), Ceratocystis smalleyi, two Cercospora beticola strains, Coleophoma cylindrospora, Fusarium fracticaudum, Phialophora cf. hyalina, and Morchella septimelata.</title>
        <authorList>
            <person name="Wingfield B.D."/>
            <person name="Bills G.F."/>
            <person name="Dong Y."/>
            <person name="Huang W."/>
            <person name="Nel W.J."/>
            <person name="Swalarsk-Parry B.S."/>
            <person name="Vaghefi N."/>
            <person name="Wilken P.M."/>
            <person name="An Z."/>
            <person name="de Beer Z.W."/>
            <person name="De Vos L."/>
            <person name="Chen L."/>
            <person name="Duong T.A."/>
            <person name="Gao Y."/>
            <person name="Hammerbacher A."/>
            <person name="Kikkert J.R."/>
            <person name="Li Y."/>
            <person name="Li H."/>
            <person name="Li K."/>
            <person name="Li Q."/>
            <person name="Liu X."/>
            <person name="Ma X."/>
            <person name="Naidoo K."/>
            <person name="Pethybridge S.J."/>
            <person name="Sun J."/>
            <person name="Steenkamp E.T."/>
            <person name="van der Nest M.A."/>
            <person name="van Wyk S."/>
            <person name="Wingfield M.J."/>
            <person name="Xiong C."/>
            <person name="Yue Q."/>
            <person name="Zhang X."/>
        </authorList>
    </citation>
    <scope>NUCLEOTIDE SEQUENCE [LARGE SCALE GENOMIC DNA]</scope>
    <source>
        <strain evidence="7 8">BP 5553</strain>
    </source>
</reference>
<sequence>MWYKCLPVGAVGNQFTYCPSMGASILFAILFGFTTIAHIWQAAHYKKPFTWVLIMSSIWQTLAFIIRCVSIMLPTDVAINNVTYCLVLLAPLWTNAFCYMVVARLVHMYMPNHSIMGVKGSWLASIFVLLDITAFIIQLIGALDAININFDVQKRGLHIYTGGISAQELFILGFTVLTVMFMRKIKAGESTKADTSKAKKLTHLIYLVLGLISFRIIYRIIEFSSGFGSKITRQIAQHEAWQYCFDTLPMFLAIVAFHVYHPGKVFQGPDSRFPSRKEKKAIKAQKKLEKEQRKAGAAAGGLSESESFELAQRV</sequence>
<evidence type="ECO:0000256" key="2">
    <source>
        <dbReference type="ARBA" id="ARBA00022692"/>
    </source>
</evidence>
<comment type="caution">
    <text evidence="7">The sequence shown here is derived from an EMBL/GenBank/DDBJ whole genome shotgun (WGS) entry which is preliminary data.</text>
</comment>
<comment type="subcellular location">
    <subcellularLocation>
        <location evidence="1">Membrane</location>
        <topology evidence="1">Multi-pass membrane protein</topology>
    </subcellularLocation>
</comment>
<dbReference type="PANTHER" id="PTHR31465">
    <property type="entry name" value="PROTEIN RTA1-RELATED"/>
    <property type="match status" value="1"/>
</dbReference>
<evidence type="ECO:0000256" key="3">
    <source>
        <dbReference type="ARBA" id="ARBA00022989"/>
    </source>
</evidence>
<proteinExistence type="predicted"/>
<feature type="transmembrane region" description="Helical" evidence="6">
    <location>
        <begin position="52"/>
        <end position="73"/>
    </location>
</feature>
<feature type="transmembrane region" description="Helical" evidence="6">
    <location>
        <begin position="163"/>
        <end position="182"/>
    </location>
</feature>
<dbReference type="InterPro" id="IPR007568">
    <property type="entry name" value="RTA1"/>
</dbReference>
<evidence type="ECO:0000256" key="6">
    <source>
        <dbReference type="SAM" id="Phobius"/>
    </source>
</evidence>
<dbReference type="GeneID" id="43595892"/>
<evidence type="ECO:0000313" key="8">
    <source>
        <dbReference type="Proteomes" id="UP000254866"/>
    </source>
</evidence>
<accession>A0A370TT64</accession>
<dbReference type="Pfam" id="PF04479">
    <property type="entry name" value="RTA1"/>
    <property type="match status" value="1"/>
</dbReference>
<feature type="transmembrane region" description="Helical" evidence="6">
    <location>
        <begin position="122"/>
        <end position="143"/>
    </location>
</feature>
<keyword evidence="4 6" id="KW-0472">Membrane</keyword>
<dbReference type="STRING" id="2656787.A0A370TT64"/>
<evidence type="ECO:0008006" key="9">
    <source>
        <dbReference type="Google" id="ProtNLM"/>
    </source>
</evidence>
<evidence type="ECO:0000313" key="7">
    <source>
        <dbReference type="EMBL" id="RDL38703.1"/>
    </source>
</evidence>
<feature type="transmembrane region" description="Helical" evidence="6">
    <location>
        <begin position="79"/>
        <end position="102"/>
    </location>
</feature>
<feature type="transmembrane region" description="Helical" evidence="6">
    <location>
        <begin position="203"/>
        <end position="220"/>
    </location>
</feature>
<dbReference type="Proteomes" id="UP000254866">
    <property type="component" value="Unassembled WGS sequence"/>
</dbReference>
<keyword evidence="3 6" id="KW-1133">Transmembrane helix</keyword>
<keyword evidence="2 6" id="KW-0812">Transmembrane</keyword>
<evidence type="ECO:0000256" key="4">
    <source>
        <dbReference type="ARBA" id="ARBA00023136"/>
    </source>
</evidence>
<protein>
    <recommendedName>
        <fullName evidence="9">RTA1-domain-containing protein</fullName>
    </recommendedName>
</protein>
<dbReference type="EMBL" id="NPIC01000002">
    <property type="protein sequence ID" value="RDL38703.1"/>
    <property type="molecule type" value="Genomic_DNA"/>
</dbReference>
<feature type="region of interest" description="Disordered" evidence="5">
    <location>
        <begin position="282"/>
        <end position="314"/>
    </location>
</feature>
<dbReference type="RefSeq" id="XP_031871359.1">
    <property type="nucleotide sequence ID" value="XM_032011666.1"/>
</dbReference>
<keyword evidence="8" id="KW-1185">Reference proteome</keyword>
<dbReference type="OrthoDB" id="5384040at2759"/>
<dbReference type="PANTHER" id="PTHR31465:SF15">
    <property type="entry name" value="LIPID TRANSPORTER ATNI-RELATED"/>
    <property type="match status" value="1"/>
</dbReference>
<gene>
    <name evidence="7" type="ORF">BP5553_03043</name>
</gene>
<feature type="transmembrane region" description="Helical" evidence="6">
    <location>
        <begin position="20"/>
        <end position="40"/>
    </location>
</feature>
<evidence type="ECO:0000256" key="1">
    <source>
        <dbReference type="ARBA" id="ARBA00004141"/>
    </source>
</evidence>
<evidence type="ECO:0000256" key="5">
    <source>
        <dbReference type="SAM" id="MobiDB-lite"/>
    </source>
</evidence>
<dbReference type="GO" id="GO:0016020">
    <property type="term" value="C:membrane"/>
    <property type="evidence" value="ECO:0007669"/>
    <property type="project" value="UniProtKB-SubCell"/>
</dbReference>
<feature type="compositionally biased region" description="Low complexity" evidence="5">
    <location>
        <begin position="295"/>
        <end position="314"/>
    </location>
</feature>
<name>A0A370TT64_9HELO</name>
<dbReference type="AlphaFoldDB" id="A0A370TT64"/>
<organism evidence="7 8">
    <name type="scientific">Venustampulla echinocandica</name>
    <dbReference type="NCBI Taxonomy" id="2656787"/>
    <lineage>
        <taxon>Eukaryota</taxon>
        <taxon>Fungi</taxon>
        <taxon>Dikarya</taxon>
        <taxon>Ascomycota</taxon>
        <taxon>Pezizomycotina</taxon>
        <taxon>Leotiomycetes</taxon>
        <taxon>Helotiales</taxon>
        <taxon>Pleuroascaceae</taxon>
        <taxon>Venustampulla</taxon>
    </lineage>
</organism>